<keyword evidence="12" id="KW-0460">Magnesium</keyword>
<dbReference type="CDD" id="cd07033">
    <property type="entry name" value="TPP_PYR_DXS_TK_like"/>
    <property type="match status" value="1"/>
</dbReference>
<dbReference type="CDD" id="cd02012">
    <property type="entry name" value="TPP_TK"/>
    <property type="match status" value="1"/>
</dbReference>
<dbReference type="PANTHER" id="PTHR43195:SF1">
    <property type="entry name" value="FI06132P-RELATED"/>
    <property type="match status" value="1"/>
</dbReference>
<evidence type="ECO:0000256" key="6">
    <source>
        <dbReference type="ARBA" id="ARBA00007131"/>
    </source>
</evidence>
<evidence type="ECO:0000256" key="10">
    <source>
        <dbReference type="ARBA" id="ARBA00022723"/>
    </source>
</evidence>
<dbReference type="InterPro" id="IPR005475">
    <property type="entry name" value="Transketolase-like_Pyr-bd"/>
</dbReference>
<dbReference type="InterPro" id="IPR020826">
    <property type="entry name" value="Transketolase_BS"/>
</dbReference>
<dbReference type="EMBL" id="BGPR01007984">
    <property type="protein sequence ID" value="GBN30809.1"/>
    <property type="molecule type" value="Genomic_DNA"/>
</dbReference>
<dbReference type="InterPro" id="IPR029061">
    <property type="entry name" value="THDP-binding"/>
</dbReference>
<dbReference type="SUPFAM" id="SSF52922">
    <property type="entry name" value="TK C-terminal domain-like"/>
    <property type="match status" value="1"/>
</dbReference>
<comment type="cofactor">
    <cofactor evidence="2">
        <name>Mn(2+)</name>
        <dbReference type="ChEBI" id="CHEBI:29035"/>
    </cofactor>
</comment>
<sequence length="633" mass="69231">MGSYCSSQAKFGKAGMPDIPALEAIADRLRIHSIRSTNAAGSGHPTSCSSIAEIMSVLFFHVMRYRISNPKDPASDRFILSKGHAAPILYAAWAEAGLFSVDDLLNLRKVDSDLEGHPTPRLSFVDIATGSLGQGLSCAAGMAYVGKYIDKLNYRVYCIVGDGESAEGSIWEALAFSSHYKLDNLVVIFDVNRLGQSEPTPLQHRVDTYKARLEAFGFNAYIVDGHSISELCKRFEEAKSVTGFPTAIIAKTLKGKKFPDIEDKENWHGKPLGTKGTEIIKLLQDELMKKGMDRKPAIVEPEKEISAVTLGDIKLAEEPNYVYSEKIATRLAYGTALAKLGRSNHRIIALDGDTKNSTYSIKFREAFPYRYVECFIAEQNLVGVAVGAACRNRTVPFVSTFATFFTRAMDQLRMAAISQANIKCCGSHCGVSIGEDGPSQMGLEDIALFRTIPGCKVFYPSDAVSTERAVELAANTEGICYIRTSRPETAVIYENTDVFEVGKGKVVKKSDKDQVLIVAAGVTLHEALKASDTLATEDIFIRILDPFTIKPIDRELILLNARECGMKIITVEDHYPEGGIGDAVSAAVCMEKEITLKRLAVTDIPRSGPGEVLLDMFGISARCIIQAVKEFIQ</sequence>
<dbReference type="InterPro" id="IPR009014">
    <property type="entry name" value="Transketo_C/PFOR_II"/>
</dbReference>
<dbReference type="OrthoDB" id="6412870at2759"/>
<evidence type="ECO:0000256" key="12">
    <source>
        <dbReference type="ARBA" id="ARBA00022842"/>
    </source>
</evidence>
<dbReference type="EC" id="2.2.1.1" evidence="8"/>
<evidence type="ECO:0000313" key="15">
    <source>
        <dbReference type="EMBL" id="GBN30809.1"/>
    </source>
</evidence>
<feature type="domain" description="Transketolase-like pyrimidine-binding" evidence="14">
    <location>
        <begin position="327"/>
        <end position="491"/>
    </location>
</feature>
<dbReference type="InterPro" id="IPR051424">
    <property type="entry name" value="Transketolase-like"/>
</dbReference>
<proteinExistence type="inferred from homology"/>
<dbReference type="AlphaFoldDB" id="A0A4Y2MWA7"/>
<protein>
    <recommendedName>
        <fullName evidence="8">transketolase</fullName>
        <ecNumber evidence="8">2.2.1.1</ecNumber>
    </recommendedName>
</protein>
<evidence type="ECO:0000256" key="8">
    <source>
        <dbReference type="ARBA" id="ARBA00013152"/>
    </source>
</evidence>
<keyword evidence="13" id="KW-0786">Thiamine pyrophosphate</keyword>
<evidence type="ECO:0000256" key="5">
    <source>
        <dbReference type="ARBA" id="ARBA00001964"/>
    </source>
</evidence>
<comment type="caution">
    <text evidence="15">The sequence shown here is derived from an EMBL/GenBank/DDBJ whole genome shotgun (WGS) entry which is preliminary data.</text>
</comment>
<evidence type="ECO:0000256" key="11">
    <source>
        <dbReference type="ARBA" id="ARBA00022837"/>
    </source>
</evidence>
<dbReference type="SMART" id="SM00861">
    <property type="entry name" value="Transket_pyr"/>
    <property type="match status" value="1"/>
</dbReference>
<evidence type="ECO:0000313" key="16">
    <source>
        <dbReference type="Proteomes" id="UP000499080"/>
    </source>
</evidence>
<dbReference type="Pfam" id="PF00456">
    <property type="entry name" value="Transketolase_N"/>
    <property type="match status" value="1"/>
</dbReference>
<dbReference type="FunFam" id="3.40.50.970:FF:000129">
    <property type="entry name" value="Transketolase"/>
    <property type="match status" value="1"/>
</dbReference>
<dbReference type="GO" id="GO:0005737">
    <property type="term" value="C:cytoplasm"/>
    <property type="evidence" value="ECO:0007669"/>
    <property type="project" value="UniProtKB-ARBA"/>
</dbReference>
<comment type="cofactor">
    <cofactor evidence="4">
        <name>Mg(2+)</name>
        <dbReference type="ChEBI" id="CHEBI:18420"/>
    </cofactor>
</comment>
<organism evidence="15 16">
    <name type="scientific">Araneus ventricosus</name>
    <name type="common">Orbweaver spider</name>
    <name type="synonym">Epeira ventricosa</name>
    <dbReference type="NCBI Taxonomy" id="182803"/>
    <lineage>
        <taxon>Eukaryota</taxon>
        <taxon>Metazoa</taxon>
        <taxon>Ecdysozoa</taxon>
        <taxon>Arthropoda</taxon>
        <taxon>Chelicerata</taxon>
        <taxon>Arachnida</taxon>
        <taxon>Araneae</taxon>
        <taxon>Araneomorphae</taxon>
        <taxon>Entelegynae</taxon>
        <taxon>Araneoidea</taxon>
        <taxon>Araneidae</taxon>
        <taxon>Araneus</taxon>
    </lineage>
</organism>
<dbReference type="InterPro" id="IPR033248">
    <property type="entry name" value="Transketolase_C"/>
</dbReference>
<evidence type="ECO:0000256" key="7">
    <source>
        <dbReference type="ARBA" id="ARBA00011738"/>
    </source>
</evidence>
<dbReference type="PANTHER" id="PTHR43195">
    <property type="entry name" value="TRANSKETOLASE"/>
    <property type="match status" value="1"/>
</dbReference>
<comment type="cofactor">
    <cofactor evidence="1">
        <name>Ca(2+)</name>
        <dbReference type="ChEBI" id="CHEBI:29108"/>
    </cofactor>
</comment>
<name>A0A4Y2MWA7_ARAVE</name>
<dbReference type="GO" id="GO:0004802">
    <property type="term" value="F:transketolase activity"/>
    <property type="evidence" value="ECO:0007669"/>
    <property type="project" value="UniProtKB-EC"/>
</dbReference>
<keyword evidence="9" id="KW-0808">Transferase</keyword>
<dbReference type="GO" id="GO:0046872">
    <property type="term" value="F:metal ion binding"/>
    <property type="evidence" value="ECO:0007669"/>
    <property type="project" value="UniProtKB-KW"/>
</dbReference>
<dbReference type="PROSITE" id="PS00802">
    <property type="entry name" value="TRANSKETOLASE_2"/>
    <property type="match status" value="1"/>
</dbReference>
<dbReference type="Proteomes" id="UP000499080">
    <property type="component" value="Unassembled WGS sequence"/>
</dbReference>
<comment type="subunit">
    <text evidence="7">Homodimer.</text>
</comment>
<evidence type="ECO:0000256" key="4">
    <source>
        <dbReference type="ARBA" id="ARBA00001946"/>
    </source>
</evidence>
<reference evidence="15 16" key="1">
    <citation type="journal article" date="2019" name="Sci. Rep.">
        <title>Orb-weaving spider Araneus ventricosus genome elucidates the spidroin gene catalogue.</title>
        <authorList>
            <person name="Kono N."/>
            <person name="Nakamura H."/>
            <person name="Ohtoshi R."/>
            <person name="Moran D.A.P."/>
            <person name="Shinohara A."/>
            <person name="Yoshida Y."/>
            <person name="Fujiwara M."/>
            <person name="Mori M."/>
            <person name="Tomita M."/>
            <person name="Arakawa K."/>
        </authorList>
    </citation>
    <scope>NUCLEOTIDE SEQUENCE [LARGE SCALE GENOMIC DNA]</scope>
</reference>
<dbReference type="Gene3D" id="3.40.50.920">
    <property type="match status" value="1"/>
</dbReference>
<dbReference type="FunFam" id="3.40.50.970:FF:000033">
    <property type="entry name" value="Transketolase isoform 1"/>
    <property type="match status" value="1"/>
</dbReference>
<comment type="similarity">
    <text evidence="6">Belongs to the transketolase family.</text>
</comment>
<dbReference type="NCBIfam" id="NF004559">
    <property type="entry name" value="PRK05899.2-5"/>
    <property type="match status" value="1"/>
</dbReference>
<keyword evidence="10" id="KW-0479">Metal-binding</keyword>
<dbReference type="Pfam" id="PF02779">
    <property type="entry name" value="Transket_pyr"/>
    <property type="match status" value="1"/>
</dbReference>
<evidence type="ECO:0000256" key="2">
    <source>
        <dbReference type="ARBA" id="ARBA00001936"/>
    </source>
</evidence>
<dbReference type="Pfam" id="PF02780">
    <property type="entry name" value="Transketolase_C"/>
    <property type="match status" value="1"/>
</dbReference>
<comment type="cofactor">
    <cofactor evidence="5">
        <name>thiamine diphosphate</name>
        <dbReference type="ChEBI" id="CHEBI:58937"/>
    </cofactor>
</comment>
<dbReference type="GO" id="GO:0030976">
    <property type="term" value="F:thiamine pyrophosphate binding"/>
    <property type="evidence" value="ECO:0007669"/>
    <property type="project" value="TreeGrafter"/>
</dbReference>
<accession>A0A4Y2MWA7</accession>
<evidence type="ECO:0000259" key="14">
    <source>
        <dbReference type="SMART" id="SM00861"/>
    </source>
</evidence>
<dbReference type="SUPFAM" id="SSF52518">
    <property type="entry name" value="Thiamin diphosphate-binding fold (THDP-binding)"/>
    <property type="match status" value="2"/>
</dbReference>
<dbReference type="InterPro" id="IPR005474">
    <property type="entry name" value="Transketolase_N"/>
</dbReference>
<comment type="cofactor">
    <cofactor evidence="3">
        <name>Co(2+)</name>
        <dbReference type="ChEBI" id="CHEBI:48828"/>
    </cofactor>
</comment>
<evidence type="ECO:0000256" key="1">
    <source>
        <dbReference type="ARBA" id="ARBA00001913"/>
    </source>
</evidence>
<evidence type="ECO:0000256" key="9">
    <source>
        <dbReference type="ARBA" id="ARBA00022679"/>
    </source>
</evidence>
<keyword evidence="16" id="KW-1185">Reference proteome</keyword>
<gene>
    <name evidence="15" type="primary">Tkt_1</name>
    <name evidence="15" type="ORF">AVEN_85583_1</name>
</gene>
<dbReference type="Gene3D" id="3.40.50.970">
    <property type="match status" value="2"/>
</dbReference>
<evidence type="ECO:0000256" key="13">
    <source>
        <dbReference type="ARBA" id="ARBA00023052"/>
    </source>
</evidence>
<keyword evidence="11" id="KW-0106">Calcium</keyword>
<evidence type="ECO:0000256" key="3">
    <source>
        <dbReference type="ARBA" id="ARBA00001941"/>
    </source>
</evidence>